<name>A0A0R3XDL9_HYDTA</name>
<reference evidence="3" key="1">
    <citation type="submission" date="2017-02" db="UniProtKB">
        <authorList>
            <consortium name="WormBaseParasite"/>
        </authorList>
    </citation>
    <scope>IDENTIFICATION</scope>
</reference>
<evidence type="ECO:0000313" key="2">
    <source>
        <dbReference type="Proteomes" id="UP000274429"/>
    </source>
</evidence>
<reference evidence="1 2" key="2">
    <citation type="submission" date="2018-11" db="EMBL/GenBank/DDBJ databases">
        <authorList>
            <consortium name="Pathogen Informatics"/>
        </authorList>
    </citation>
    <scope>NUCLEOTIDE SEQUENCE [LARGE SCALE GENOMIC DNA]</scope>
</reference>
<sequence>MGGVKEETSRWKEEEEEEEVVVLVVVMVDVMVRVMVAIGGEKRMQVEEDWGEDGGMACGMADGGCVLIDRARHGGTQLLLPSSSSSSSTIDNND</sequence>
<protein>
    <submittedName>
        <fullName evidence="1 3">Uncharacterized protein</fullName>
    </submittedName>
</protein>
<evidence type="ECO:0000313" key="1">
    <source>
        <dbReference type="EMBL" id="VDM37525.1"/>
    </source>
</evidence>
<dbReference type="WBParaSite" id="TTAC_0001164601-mRNA-1">
    <property type="protein sequence ID" value="TTAC_0001164601-mRNA-1"/>
    <property type="gene ID" value="TTAC_0001164601"/>
</dbReference>
<dbReference type="Proteomes" id="UP000274429">
    <property type="component" value="Unassembled WGS sequence"/>
</dbReference>
<dbReference type="AlphaFoldDB" id="A0A0R3XDL9"/>
<dbReference type="EMBL" id="UYWX01026066">
    <property type="protein sequence ID" value="VDM37525.1"/>
    <property type="molecule type" value="Genomic_DNA"/>
</dbReference>
<evidence type="ECO:0000313" key="3">
    <source>
        <dbReference type="WBParaSite" id="TTAC_0001164601-mRNA-1"/>
    </source>
</evidence>
<organism evidence="3">
    <name type="scientific">Hydatigena taeniaeformis</name>
    <name type="common">Feline tapeworm</name>
    <name type="synonym">Taenia taeniaeformis</name>
    <dbReference type="NCBI Taxonomy" id="6205"/>
    <lineage>
        <taxon>Eukaryota</taxon>
        <taxon>Metazoa</taxon>
        <taxon>Spiralia</taxon>
        <taxon>Lophotrochozoa</taxon>
        <taxon>Platyhelminthes</taxon>
        <taxon>Cestoda</taxon>
        <taxon>Eucestoda</taxon>
        <taxon>Cyclophyllidea</taxon>
        <taxon>Taeniidae</taxon>
        <taxon>Hydatigera</taxon>
    </lineage>
</organism>
<accession>A0A0R3XDL9</accession>
<proteinExistence type="predicted"/>
<gene>
    <name evidence="1" type="ORF">TTAC_LOCUS11629</name>
</gene>
<keyword evidence="2" id="KW-1185">Reference proteome</keyword>